<dbReference type="EMBL" id="HBEN01014119">
    <property type="protein sequence ID" value="CAD8450640.1"/>
    <property type="molecule type" value="Transcribed_RNA"/>
</dbReference>
<feature type="transmembrane region" description="Helical" evidence="7">
    <location>
        <begin position="639"/>
        <end position="660"/>
    </location>
</feature>
<comment type="function">
    <text evidence="7">Choline transporter.</text>
</comment>
<keyword evidence="5 7" id="KW-0472">Membrane</keyword>
<sequence length="718" mass="78719">MGCCGPKDDTPWSYEKMNKNRKCTDILFLIAYFAFMIGMVVVGILGFANGDPAALLFGTDYEGEMCSEDYPARYFPNPYELYTASQATHTYGFKDVKSMCLKDCPSPVGTDAEPLNWVCNYPDSSDGRGMADMTRAQWAAANYDYYDSLSAQLKTDSMNNLGPCYPVLLHTVNTYETCTFFGEQDSDAQSELNSLLIANGVVPTLEHNLGSIVEALSSFVSDQIAGPAAVMQRYIDDFSQGWVVCLVMGFLAPVLLSFVWMGVLRYFTGVFAYLIILMTNVGAIGVTLYLYIKAGVIGSDEITAYAGDSAAATAENYVDPSEDNQEVLLYCAYASTVFAALLLVFTLIMLKRVAIAVAVIKVATQAITAAPSVIFFPIAPVLVAFGFGAYWLAAAVYMYSSGEVELRECDMVDGLPPKKYCADPTDADNCHCGYESVLDENLQYMLLYHLFGLLWTTQFLQAITYLTLASVFATFYFGGGSYGNSLAGWINTPAIQSFRKMTWFHSGSAAFGSFLVALLQFIRIIVAYMVHQMKKAGKDNIFVKYAACVVQYCLWYLQKIIEWINRNTYIMIAIEGKSFCWSAWEAISLIFNNILTVGAVNIIGDTLLFLGKFSVAAVAGLLAFLMLDSDTYTTGESKVSSPLLIVIFCVLFGFIIASLFMSTVEMAIDTTLLSFCKDCKIHGGKPKFAPPLLESVLGKAKSKNPFRGEKGAEGSDSA</sequence>
<feature type="transmembrane region" description="Helical" evidence="7">
    <location>
        <begin position="607"/>
        <end position="627"/>
    </location>
</feature>
<evidence type="ECO:0000256" key="5">
    <source>
        <dbReference type="ARBA" id="ARBA00023136"/>
    </source>
</evidence>
<comment type="subcellular location">
    <subcellularLocation>
        <location evidence="7">Cell membrane</location>
        <topology evidence="7">Multi-pass membrane protein</topology>
    </subcellularLocation>
    <subcellularLocation>
        <location evidence="1">Membrane</location>
        <topology evidence="1">Multi-pass membrane protein</topology>
    </subcellularLocation>
</comment>
<protein>
    <recommendedName>
        <fullName evidence="7">Choline transporter-like protein</fullName>
    </recommendedName>
</protein>
<evidence type="ECO:0000256" key="2">
    <source>
        <dbReference type="ARBA" id="ARBA00007168"/>
    </source>
</evidence>
<dbReference type="Pfam" id="PF04515">
    <property type="entry name" value="Choline_transpo"/>
    <property type="match status" value="1"/>
</dbReference>
<dbReference type="InterPro" id="IPR007603">
    <property type="entry name" value="Choline_transptr-like"/>
</dbReference>
<evidence type="ECO:0000256" key="3">
    <source>
        <dbReference type="ARBA" id="ARBA00022692"/>
    </source>
</evidence>
<keyword evidence="6" id="KW-0325">Glycoprotein</keyword>
<proteinExistence type="inferred from homology"/>
<dbReference type="PANTHER" id="PTHR12385:SF14">
    <property type="entry name" value="CHOLINE TRANSPORTER-LIKE 2"/>
    <property type="match status" value="1"/>
</dbReference>
<organism evidence="8">
    <name type="scientific">Micromonas pusilla</name>
    <name type="common">Picoplanktonic green alga</name>
    <name type="synonym">Chromulina pusilla</name>
    <dbReference type="NCBI Taxonomy" id="38833"/>
    <lineage>
        <taxon>Eukaryota</taxon>
        <taxon>Viridiplantae</taxon>
        <taxon>Chlorophyta</taxon>
        <taxon>Mamiellophyceae</taxon>
        <taxon>Mamiellales</taxon>
        <taxon>Mamiellaceae</taxon>
        <taxon>Micromonas</taxon>
    </lineage>
</organism>
<evidence type="ECO:0000256" key="4">
    <source>
        <dbReference type="ARBA" id="ARBA00022989"/>
    </source>
</evidence>
<reference evidence="8" key="1">
    <citation type="submission" date="2021-01" db="EMBL/GenBank/DDBJ databases">
        <authorList>
            <person name="Corre E."/>
            <person name="Pelletier E."/>
            <person name="Niang G."/>
            <person name="Scheremetjew M."/>
            <person name="Finn R."/>
            <person name="Kale V."/>
            <person name="Holt S."/>
            <person name="Cochrane G."/>
            <person name="Meng A."/>
            <person name="Brown T."/>
            <person name="Cohen L."/>
        </authorList>
    </citation>
    <scope>NUCLEOTIDE SEQUENCE</scope>
    <source>
        <strain evidence="8">CCAC1681</strain>
    </source>
</reference>
<feature type="transmembrane region" description="Helical" evidence="7">
    <location>
        <begin position="270"/>
        <end position="292"/>
    </location>
</feature>
<feature type="transmembrane region" description="Helical" evidence="7">
    <location>
        <begin position="327"/>
        <end position="348"/>
    </location>
</feature>
<name>A0A7S0GWQ8_MICPS</name>
<accession>A0A7S0GWQ8</accession>
<dbReference type="GO" id="GO:0005886">
    <property type="term" value="C:plasma membrane"/>
    <property type="evidence" value="ECO:0007669"/>
    <property type="project" value="UniProtKB-SubCell"/>
</dbReference>
<evidence type="ECO:0000256" key="6">
    <source>
        <dbReference type="ARBA" id="ARBA00023180"/>
    </source>
</evidence>
<comment type="similarity">
    <text evidence="2 7">Belongs to the CTL (choline transporter-like) family.</text>
</comment>
<feature type="transmembrane region" description="Helical" evidence="7">
    <location>
        <begin position="581"/>
        <end position="600"/>
    </location>
</feature>
<feature type="transmembrane region" description="Helical" evidence="7">
    <location>
        <begin position="26"/>
        <end position="48"/>
    </location>
</feature>
<dbReference type="PANTHER" id="PTHR12385">
    <property type="entry name" value="CHOLINE TRANSPORTER-LIKE (SLC FAMILY 44)"/>
    <property type="match status" value="1"/>
</dbReference>
<feature type="transmembrane region" description="Helical" evidence="7">
    <location>
        <begin position="241"/>
        <end position="263"/>
    </location>
</feature>
<dbReference type="GO" id="GO:0022857">
    <property type="term" value="F:transmembrane transporter activity"/>
    <property type="evidence" value="ECO:0007669"/>
    <property type="project" value="UniProtKB-UniRule"/>
</dbReference>
<evidence type="ECO:0000256" key="7">
    <source>
        <dbReference type="RuleBase" id="RU368066"/>
    </source>
</evidence>
<keyword evidence="4 7" id="KW-1133">Transmembrane helix</keyword>
<feature type="transmembrane region" description="Helical" evidence="7">
    <location>
        <begin position="509"/>
        <end position="530"/>
    </location>
</feature>
<evidence type="ECO:0000313" key="8">
    <source>
        <dbReference type="EMBL" id="CAD8450640.1"/>
    </source>
</evidence>
<gene>
    <name evidence="8" type="ORF">MSP1401_LOCUS11770</name>
</gene>
<feature type="transmembrane region" description="Helical" evidence="7">
    <location>
        <begin position="381"/>
        <end position="399"/>
    </location>
</feature>
<dbReference type="AlphaFoldDB" id="A0A7S0GWQ8"/>
<feature type="transmembrane region" description="Helical" evidence="7">
    <location>
        <begin position="450"/>
        <end position="477"/>
    </location>
</feature>
<evidence type="ECO:0000256" key="1">
    <source>
        <dbReference type="ARBA" id="ARBA00004141"/>
    </source>
</evidence>
<keyword evidence="3 7" id="KW-0812">Transmembrane</keyword>